<dbReference type="InterPro" id="IPR019752">
    <property type="entry name" value="Pyrv/ketoisovalerate_OxRed_cat"/>
</dbReference>
<dbReference type="Gene3D" id="3.40.920.10">
    <property type="entry name" value="Pyruvate-ferredoxin oxidoreductase, PFOR, domain III"/>
    <property type="match status" value="1"/>
</dbReference>
<name>A0A151B646_9CLOT</name>
<protein>
    <submittedName>
        <fullName evidence="3">Pyruvate synthase subunit PorC</fullName>
        <ecNumber evidence="3">1.2.7.1</ecNumber>
    </submittedName>
</protein>
<dbReference type="EC" id="1.2.7.1" evidence="3"/>
<accession>A0A151B646</accession>
<keyword evidence="3" id="KW-0670">Pyruvate</keyword>
<gene>
    <name evidence="3" type="primary">porC_1</name>
    <name evidence="3" type="ORF">CLTEP_08750</name>
</gene>
<dbReference type="InterPro" id="IPR011894">
    <property type="entry name" value="PorC_KorC"/>
</dbReference>
<evidence type="ECO:0000313" key="3">
    <source>
        <dbReference type="EMBL" id="KYH35250.1"/>
    </source>
</evidence>
<dbReference type="Pfam" id="PF01558">
    <property type="entry name" value="POR"/>
    <property type="match status" value="1"/>
</dbReference>
<proteinExistence type="predicted"/>
<evidence type="ECO:0000313" key="4">
    <source>
        <dbReference type="Proteomes" id="UP000075531"/>
    </source>
</evidence>
<evidence type="ECO:0000259" key="2">
    <source>
        <dbReference type="Pfam" id="PF01558"/>
    </source>
</evidence>
<dbReference type="SUPFAM" id="SSF53323">
    <property type="entry name" value="Pyruvate-ferredoxin oxidoreductase, PFOR, domain III"/>
    <property type="match status" value="1"/>
</dbReference>
<dbReference type="Proteomes" id="UP000075531">
    <property type="component" value="Unassembled WGS sequence"/>
</dbReference>
<dbReference type="OrthoDB" id="9789125at2"/>
<feature type="domain" description="Pyruvate/ketoisovalerate oxidoreductase catalytic" evidence="2">
    <location>
        <begin position="12"/>
        <end position="173"/>
    </location>
</feature>
<sequence>MAAQEIIFAGFGGQGILSMGKFLAYAGMDANMNVSWLPSYGPEMRGGTANCSVIVSDQPVGSPIVTDPTTVVVMNRPSLDKFEEQITKGGLLIMDSDLVNREPERNDIEVIKIPAQTEAEKIGNKRIANMVLLGALVEKTKIVEMDVLIEALRAHGKEKFFEANKKALMKGAEYAK</sequence>
<dbReference type="InterPro" id="IPR052554">
    <property type="entry name" value="2-oxoglutarate_synth_KorC"/>
</dbReference>
<dbReference type="AlphaFoldDB" id="A0A151B646"/>
<dbReference type="PANTHER" id="PTHR42730:SF1">
    <property type="entry name" value="2-OXOGLUTARATE SYNTHASE SUBUNIT KORC"/>
    <property type="match status" value="1"/>
</dbReference>
<dbReference type="STRING" id="1121338.CLTEP_08750"/>
<dbReference type="GO" id="GO:0019164">
    <property type="term" value="F:pyruvate synthase activity"/>
    <property type="evidence" value="ECO:0007669"/>
    <property type="project" value="UniProtKB-EC"/>
</dbReference>
<dbReference type="RefSeq" id="WP_066823114.1">
    <property type="nucleotide sequence ID" value="NZ_LTBA01000005.1"/>
</dbReference>
<dbReference type="PANTHER" id="PTHR42730">
    <property type="entry name" value="2-OXOGLUTARATE SYNTHASE SUBUNIT KORC"/>
    <property type="match status" value="1"/>
</dbReference>
<evidence type="ECO:0000256" key="1">
    <source>
        <dbReference type="ARBA" id="ARBA00023002"/>
    </source>
</evidence>
<keyword evidence="1 3" id="KW-0560">Oxidoreductase</keyword>
<keyword evidence="4" id="KW-1185">Reference proteome</keyword>
<dbReference type="PATRIC" id="fig|1121338.3.peg.895"/>
<dbReference type="EMBL" id="LTBA01000005">
    <property type="protein sequence ID" value="KYH35250.1"/>
    <property type="molecule type" value="Genomic_DNA"/>
</dbReference>
<reference evidence="3 4" key="1">
    <citation type="submission" date="2016-02" db="EMBL/GenBank/DDBJ databases">
        <title>Genome sequence of Clostridium tepidiprofundi DSM 19306.</title>
        <authorList>
            <person name="Poehlein A."/>
            <person name="Daniel R."/>
        </authorList>
    </citation>
    <scope>NUCLEOTIDE SEQUENCE [LARGE SCALE GENOMIC DNA]</scope>
    <source>
        <strain evidence="3 4">DSM 19306</strain>
    </source>
</reference>
<organism evidence="3 4">
    <name type="scientific">Clostridium tepidiprofundi DSM 19306</name>
    <dbReference type="NCBI Taxonomy" id="1121338"/>
    <lineage>
        <taxon>Bacteria</taxon>
        <taxon>Bacillati</taxon>
        <taxon>Bacillota</taxon>
        <taxon>Clostridia</taxon>
        <taxon>Eubacteriales</taxon>
        <taxon>Clostridiaceae</taxon>
        <taxon>Clostridium</taxon>
    </lineage>
</organism>
<dbReference type="InterPro" id="IPR002869">
    <property type="entry name" value="Pyrv_flavodox_OxRed_cen"/>
</dbReference>
<comment type="caution">
    <text evidence="3">The sequence shown here is derived from an EMBL/GenBank/DDBJ whole genome shotgun (WGS) entry which is preliminary data.</text>
</comment>
<dbReference type="NCBIfam" id="TIGR02175">
    <property type="entry name" value="PorC_KorC"/>
    <property type="match status" value="1"/>
</dbReference>